<dbReference type="VEuPathDB" id="FungiDB:MGL_0705"/>
<feature type="region of interest" description="Disordered" evidence="1">
    <location>
        <begin position="34"/>
        <end position="82"/>
    </location>
</feature>
<name>A8PUK3_MALGO</name>
<organism evidence="2 3">
    <name type="scientific">Malassezia globosa (strain ATCC MYA-4612 / CBS 7966)</name>
    <name type="common">Dandruff-associated fungus</name>
    <dbReference type="NCBI Taxonomy" id="425265"/>
    <lineage>
        <taxon>Eukaryota</taxon>
        <taxon>Fungi</taxon>
        <taxon>Dikarya</taxon>
        <taxon>Basidiomycota</taxon>
        <taxon>Ustilaginomycotina</taxon>
        <taxon>Malasseziomycetes</taxon>
        <taxon>Malasseziales</taxon>
        <taxon>Malasseziaceae</taxon>
        <taxon>Malassezia</taxon>
    </lineage>
</organism>
<dbReference type="RefSeq" id="XP_001732112.1">
    <property type="nucleotide sequence ID" value="XM_001732060.1"/>
</dbReference>
<evidence type="ECO:0000313" key="2">
    <source>
        <dbReference type="EMBL" id="EDP44898.1"/>
    </source>
</evidence>
<sequence length="198" mass="21431">MASIHAQIVPEFAVDPRLFEPISLQNETWSYLQENQKRATPTQTTAATPSNPSGVDKNNTSNHLESTGSASPGATATLQADTSKGHCEMSNDLSVNQQASWDEYVVSTCCTSSDYAECWYRVQASVDAKLACVIPKCQDLQTNDPDKMLGFKPLSGSNGQGKYQNLFPILILSSALRHAIPHFLVVSISLGVSLLLLV</sequence>
<comment type="caution">
    <text evidence="2">The sequence shown here is derived from an EMBL/GenBank/DDBJ whole genome shotgun (WGS) entry which is preliminary data.</text>
</comment>
<dbReference type="EMBL" id="AAYY01000002">
    <property type="protein sequence ID" value="EDP44898.1"/>
    <property type="molecule type" value="Genomic_DNA"/>
</dbReference>
<dbReference type="OMA" id="QQASWGN"/>
<dbReference type="OrthoDB" id="2553689at2759"/>
<feature type="compositionally biased region" description="Polar residues" evidence="1">
    <location>
        <begin position="50"/>
        <end position="82"/>
    </location>
</feature>
<gene>
    <name evidence="2" type="ORF">MGL_0705</name>
</gene>
<dbReference type="GeneID" id="5856418"/>
<feature type="compositionally biased region" description="Low complexity" evidence="1">
    <location>
        <begin position="39"/>
        <end position="49"/>
    </location>
</feature>
<reference evidence="2 3" key="1">
    <citation type="journal article" date="2007" name="Proc. Natl. Acad. Sci. U.S.A.">
        <title>Dandruff-associated Malassezia genomes reveal convergent and divergent virulence traits shared with plant and human fungal pathogens.</title>
        <authorList>
            <person name="Xu J."/>
            <person name="Saunders C.W."/>
            <person name="Hu P."/>
            <person name="Grant R.A."/>
            <person name="Boekhout T."/>
            <person name="Kuramae E.E."/>
            <person name="Kronstad J.W."/>
            <person name="Deangelis Y.M."/>
            <person name="Reeder N.L."/>
            <person name="Johnstone K.R."/>
            <person name="Leland M."/>
            <person name="Fieno A.M."/>
            <person name="Begley W.M."/>
            <person name="Sun Y."/>
            <person name="Lacey M.P."/>
            <person name="Chaudhary T."/>
            <person name="Keough T."/>
            <person name="Chu L."/>
            <person name="Sears R."/>
            <person name="Yuan B."/>
            <person name="Dawson T.L.Jr."/>
        </authorList>
    </citation>
    <scope>NUCLEOTIDE SEQUENCE [LARGE SCALE GENOMIC DNA]</scope>
    <source>
        <strain evidence="3">ATCC MYA-4612 / CBS 7966</strain>
    </source>
</reference>
<keyword evidence="3" id="KW-1185">Reference proteome</keyword>
<dbReference type="InParanoid" id="A8PUK3"/>
<evidence type="ECO:0000256" key="1">
    <source>
        <dbReference type="SAM" id="MobiDB-lite"/>
    </source>
</evidence>
<dbReference type="AlphaFoldDB" id="A8PUK3"/>
<protein>
    <submittedName>
        <fullName evidence="2">Uncharacterized protein</fullName>
    </submittedName>
</protein>
<accession>A8PUK3</accession>
<proteinExistence type="predicted"/>
<dbReference type="Proteomes" id="UP000008837">
    <property type="component" value="Unassembled WGS sequence"/>
</dbReference>
<evidence type="ECO:0000313" key="3">
    <source>
        <dbReference type="Proteomes" id="UP000008837"/>
    </source>
</evidence>
<dbReference type="KEGG" id="mgl:MGL_0705"/>